<evidence type="ECO:0000313" key="3">
    <source>
        <dbReference type="Proteomes" id="UP000649617"/>
    </source>
</evidence>
<name>A0A812X158_SYMPI</name>
<keyword evidence="3" id="KW-1185">Reference proteome</keyword>
<evidence type="ECO:0000256" key="1">
    <source>
        <dbReference type="SAM" id="MobiDB-lite"/>
    </source>
</evidence>
<reference evidence="2" key="1">
    <citation type="submission" date="2021-02" db="EMBL/GenBank/DDBJ databases">
        <authorList>
            <person name="Dougan E. K."/>
            <person name="Rhodes N."/>
            <person name="Thang M."/>
            <person name="Chan C."/>
        </authorList>
    </citation>
    <scope>NUCLEOTIDE SEQUENCE</scope>
</reference>
<protein>
    <submittedName>
        <fullName evidence="2">Uncharacterized protein</fullName>
    </submittedName>
</protein>
<feature type="region of interest" description="Disordered" evidence="1">
    <location>
        <begin position="250"/>
        <end position="271"/>
    </location>
</feature>
<accession>A0A812X158</accession>
<organism evidence="2 3">
    <name type="scientific">Symbiodinium pilosum</name>
    <name type="common">Dinoflagellate</name>
    <dbReference type="NCBI Taxonomy" id="2952"/>
    <lineage>
        <taxon>Eukaryota</taxon>
        <taxon>Sar</taxon>
        <taxon>Alveolata</taxon>
        <taxon>Dinophyceae</taxon>
        <taxon>Suessiales</taxon>
        <taxon>Symbiodiniaceae</taxon>
        <taxon>Symbiodinium</taxon>
    </lineage>
</organism>
<dbReference type="OrthoDB" id="431594at2759"/>
<evidence type="ECO:0000313" key="2">
    <source>
        <dbReference type="EMBL" id="CAE7713538.1"/>
    </source>
</evidence>
<gene>
    <name evidence="2" type="ORF">SPIL2461_LOCUS20244</name>
</gene>
<proteinExistence type="predicted"/>
<dbReference type="Proteomes" id="UP000649617">
    <property type="component" value="Unassembled WGS sequence"/>
</dbReference>
<feature type="region of interest" description="Disordered" evidence="1">
    <location>
        <begin position="85"/>
        <end position="166"/>
    </location>
</feature>
<dbReference type="AlphaFoldDB" id="A0A812X158"/>
<comment type="caution">
    <text evidence="2">The sequence shown here is derived from an EMBL/GenBank/DDBJ whole genome shotgun (WGS) entry which is preliminary data.</text>
</comment>
<dbReference type="EMBL" id="CAJNIZ010045205">
    <property type="protein sequence ID" value="CAE7713538.1"/>
    <property type="molecule type" value="Genomic_DNA"/>
</dbReference>
<sequence>MARRPIATWVDDLGPPVVLPDPIVVHVSPADVASPWVCQICSERGIPPSLASCPTCKRSRGTELRRSYMTATELTESVVSAVNEGRKQSAGNSFKARRGTSPVRDGLSGRGRAGLTEGQAQVSQAEAGAARGRGGRVTFCQDGLNARSGGSNGSNRHSFGASARVDAPPRALRPLIAALPEASGRHACRHPGLTYSEPPAPCATCATEQPSLRGSGPGLPGPPLSHGGALTSTAPATFSRSSGVSACIAGAQHAKSPASQPQKPDKPKTKTGFEEFAMPAAPLRESASAPSIRAEILQTRAKKQEKREMPDVDMDIQSVLEAQKRRIEGLKNRLNMTIA</sequence>
<feature type="compositionally biased region" description="Low complexity" evidence="1">
    <location>
        <begin position="147"/>
        <end position="156"/>
    </location>
</feature>